<feature type="compositionally biased region" description="Pro residues" evidence="1">
    <location>
        <begin position="42"/>
        <end position="53"/>
    </location>
</feature>
<accession>A0A158EPW2</accession>
<protein>
    <submittedName>
        <fullName evidence="2">Uncharacterized protein</fullName>
    </submittedName>
</protein>
<organism evidence="2 3">
    <name type="scientific">Caballeronia sordidicola</name>
    <name type="common">Burkholderia sordidicola</name>
    <dbReference type="NCBI Taxonomy" id="196367"/>
    <lineage>
        <taxon>Bacteria</taxon>
        <taxon>Pseudomonadati</taxon>
        <taxon>Pseudomonadota</taxon>
        <taxon>Betaproteobacteria</taxon>
        <taxon>Burkholderiales</taxon>
        <taxon>Burkholderiaceae</taxon>
        <taxon>Caballeronia</taxon>
    </lineage>
</organism>
<evidence type="ECO:0000256" key="1">
    <source>
        <dbReference type="SAM" id="MobiDB-lite"/>
    </source>
</evidence>
<dbReference type="EMBL" id="FCOC02000001">
    <property type="protein sequence ID" value="SAL09536.1"/>
    <property type="molecule type" value="Genomic_DNA"/>
</dbReference>
<dbReference type="Proteomes" id="UP000054893">
    <property type="component" value="Unassembled WGS sequence"/>
</dbReference>
<evidence type="ECO:0000313" key="3">
    <source>
        <dbReference type="Proteomes" id="UP000054893"/>
    </source>
</evidence>
<sequence length="288" mass="30434">MGTSQSSSGSPSGVPMVPPWVPDISLPPPLPESAPTEAAPAPGEPTPVAPPSAPAESQQPIPIAPARRFLGANRNLGEYARSGDRASMRRGLGQYVRKGYGGSATATRRMGGTAQTAQALYSALSGVQGDSAGAPGNPLDPALNVGKSADEVMDAVVEAVRPVDGTQDAEASRTSIKDALSDVLNQFPDADLLNLLPEQRELAVERFVAGDVFRRIDLDIGRTIREKAPNAAIGLGRLKEIREYVRETVAASFRRLREAGQHLSAGRITQIVQSAIRETFLVFEGYAE</sequence>
<evidence type="ECO:0000313" key="2">
    <source>
        <dbReference type="EMBL" id="SAL09536.1"/>
    </source>
</evidence>
<proteinExistence type="predicted"/>
<feature type="region of interest" description="Disordered" evidence="1">
    <location>
        <begin position="1"/>
        <end position="62"/>
    </location>
</feature>
<dbReference type="NCBIfam" id="NF041924">
    <property type="entry name" value="QatB"/>
    <property type="match status" value="1"/>
</dbReference>
<dbReference type="OrthoDB" id="2024989at2"/>
<feature type="compositionally biased region" description="Low complexity" evidence="1">
    <location>
        <begin position="1"/>
        <end position="15"/>
    </location>
</feature>
<gene>
    <name evidence="2" type="ORF">AWB64_00159</name>
</gene>
<dbReference type="InterPro" id="IPR049675">
    <property type="entry name" value="QatB"/>
</dbReference>
<feature type="compositionally biased region" description="Pro residues" evidence="1">
    <location>
        <begin position="16"/>
        <end position="32"/>
    </location>
</feature>
<dbReference type="AlphaFoldDB" id="A0A158EPW2"/>
<reference evidence="2 3" key="1">
    <citation type="submission" date="2016-01" db="EMBL/GenBank/DDBJ databases">
        <authorList>
            <person name="Oliw E.H."/>
        </authorList>
    </citation>
    <scope>NUCLEOTIDE SEQUENCE [LARGE SCALE GENOMIC DNA]</scope>
    <source>
        <strain evidence="2">LMG 22029</strain>
    </source>
</reference>
<name>A0A158EPW2_CABSO</name>